<dbReference type="EMBL" id="CAXDID020000709">
    <property type="protein sequence ID" value="CAL6111508.1"/>
    <property type="molecule type" value="Genomic_DNA"/>
</dbReference>
<name>A0AA86VF78_9EUKA</name>
<organism evidence="1">
    <name type="scientific">Hexamita inflata</name>
    <dbReference type="NCBI Taxonomy" id="28002"/>
    <lineage>
        <taxon>Eukaryota</taxon>
        <taxon>Metamonada</taxon>
        <taxon>Diplomonadida</taxon>
        <taxon>Hexamitidae</taxon>
        <taxon>Hexamitinae</taxon>
        <taxon>Hexamita</taxon>
    </lineage>
</organism>
<dbReference type="Proteomes" id="UP001642409">
    <property type="component" value="Unassembled WGS sequence"/>
</dbReference>
<proteinExistence type="predicted"/>
<evidence type="ECO:0000313" key="2">
    <source>
        <dbReference type="EMBL" id="CAL6111508.1"/>
    </source>
</evidence>
<accession>A0AA86VF78</accession>
<gene>
    <name evidence="1" type="ORF">HINF_LOCUS52653</name>
    <name evidence="2" type="ORF">HINF_LOCUS76430</name>
</gene>
<reference evidence="2 3" key="2">
    <citation type="submission" date="2024-07" db="EMBL/GenBank/DDBJ databases">
        <authorList>
            <person name="Akdeniz Z."/>
        </authorList>
    </citation>
    <scope>NUCLEOTIDE SEQUENCE [LARGE SCALE GENOMIC DNA]</scope>
</reference>
<evidence type="ECO:0000313" key="3">
    <source>
        <dbReference type="Proteomes" id="UP001642409"/>
    </source>
</evidence>
<keyword evidence="3" id="KW-1185">Reference proteome</keyword>
<reference evidence="1" key="1">
    <citation type="submission" date="2023-06" db="EMBL/GenBank/DDBJ databases">
        <authorList>
            <person name="Kurt Z."/>
        </authorList>
    </citation>
    <scope>NUCLEOTIDE SEQUENCE</scope>
</reference>
<comment type="caution">
    <text evidence="1">The sequence shown here is derived from an EMBL/GenBank/DDBJ whole genome shotgun (WGS) entry which is preliminary data.</text>
</comment>
<protein>
    <submittedName>
        <fullName evidence="2">Hypothetical_protein</fullName>
    </submittedName>
</protein>
<dbReference type="EMBL" id="CATOUU010000984">
    <property type="protein sequence ID" value="CAI9965008.1"/>
    <property type="molecule type" value="Genomic_DNA"/>
</dbReference>
<evidence type="ECO:0000313" key="1">
    <source>
        <dbReference type="EMBL" id="CAI9965008.1"/>
    </source>
</evidence>
<sequence>MLHFYSLTKYGVVRIYQIKEQKLIKQMNYKGYHKQNKVVGKQDQTRYLTNKLWKSIVYSSFVLCSICDSVPSLLVRLYRTFCVSFLIVNIDIKNDINIDCKKVFQNVEKQISQTLVHV</sequence>
<dbReference type="AlphaFoldDB" id="A0AA86VF78"/>